<proteinExistence type="predicted"/>
<feature type="region of interest" description="Disordered" evidence="1">
    <location>
        <begin position="110"/>
        <end position="156"/>
    </location>
</feature>
<sequence length="156" mass="17723">MGTAIVTGLFTLIAALSVQWLQSRRQRAKEHEARLWERQAKTYVTLIQYQGGGMADEANSATSQELAVRDEISAEAAAYASREVLDLWQKSARASWELSEYVMDNWPEFSDENSDEQAVRRAMEGDTRFSSLRSAREDARRRLSQRVREELGSMGS</sequence>
<gene>
    <name evidence="2" type="ORF">NUM_25240</name>
</gene>
<comment type="caution">
    <text evidence="2">The sequence shown here is derived from an EMBL/GenBank/DDBJ whole genome shotgun (WGS) entry which is preliminary data.</text>
</comment>
<reference evidence="3" key="1">
    <citation type="journal article" date="2021" name="Int. J. Syst. Evol. Microbiol.">
        <title>Actinocatenispora comari sp. nov., an endophytic actinomycete isolated from aerial parts of Comarum salesowianum.</title>
        <authorList>
            <person name="Oyunbileg N."/>
            <person name="Iizaka Y."/>
            <person name="Hamada M."/>
            <person name="Davaapurev B.O."/>
            <person name="Fukumoto A."/>
            <person name="Tsetseg B."/>
            <person name="Kato F."/>
            <person name="Tamura T."/>
            <person name="Batkhuu J."/>
            <person name="Anzai Y."/>
        </authorList>
    </citation>
    <scope>NUCLEOTIDE SEQUENCE [LARGE SCALE GENOMIC DNA]</scope>
    <source>
        <strain evidence="3">NUM-2625</strain>
    </source>
</reference>
<organism evidence="2 3">
    <name type="scientific">Actinocatenispora comari</name>
    <dbReference type="NCBI Taxonomy" id="2807577"/>
    <lineage>
        <taxon>Bacteria</taxon>
        <taxon>Bacillati</taxon>
        <taxon>Actinomycetota</taxon>
        <taxon>Actinomycetes</taxon>
        <taxon>Micromonosporales</taxon>
        <taxon>Micromonosporaceae</taxon>
        <taxon>Actinocatenispora</taxon>
    </lineage>
</organism>
<evidence type="ECO:0000256" key="1">
    <source>
        <dbReference type="SAM" id="MobiDB-lite"/>
    </source>
</evidence>
<evidence type="ECO:0000313" key="3">
    <source>
        <dbReference type="Proteomes" id="UP000614996"/>
    </source>
</evidence>
<keyword evidence="3" id="KW-1185">Reference proteome</keyword>
<dbReference type="Proteomes" id="UP000614996">
    <property type="component" value="Unassembled WGS sequence"/>
</dbReference>
<name>A0A8J4AAN9_9ACTN</name>
<dbReference type="EMBL" id="BOPO01000040">
    <property type="protein sequence ID" value="GIL27270.1"/>
    <property type="molecule type" value="Genomic_DNA"/>
</dbReference>
<dbReference type="AlphaFoldDB" id="A0A8J4AAN9"/>
<feature type="compositionally biased region" description="Basic and acidic residues" evidence="1">
    <location>
        <begin position="134"/>
        <end position="156"/>
    </location>
</feature>
<accession>A0A8J4AAN9</accession>
<evidence type="ECO:0000313" key="2">
    <source>
        <dbReference type="EMBL" id="GIL27270.1"/>
    </source>
</evidence>
<protein>
    <submittedName>
        <fullName evidence="2">Uncharacterized protein</fullName>
    </submittedName>
</protein>
<feature type="compositionally biased region" description="Basic and acidic residues" evidence="1">
    <location>
        <begin position="117"/>
        <end position="127"/>
    </location>
</feature>